<dbReference type="InterPro" id="IPR011717">
    <property type="entry name" value="TPR-4"/>
</dbReference>
<dbReference type="RefSeq" id="WP_344558124.1">
    <property type="nucleotide sequence ID" value="NZ_BAAANS010000074.1"/>
</dbReference>
<sequence>MGFLAERRTRQAENRAAAAAAEARHRAGQEIERLTGESRAQRRAGSWDAAATTLAGAVRLGTEQFGPDDPRTLLAGFEHGRTLLQLHRLAEAEQVLRAVAEAAAPHSDQRRQDLRFDALGACGSVLLRAGRNAEAVAVLEEHRELARQSGCDLAGSPAAEELADGYLAVGREAEAVRLYADTAAHREAESAAGRSTTAVLRLRGKLARALLLLGHHAQAERAARAVLRAAAENTAAAGRWSAAAVLARTLVQQDRAAEGEAVAREAAAEWRRAKGPESKPLPKLDHALAEALIAQQRYQEALDVVLEQLAAGVTAVGVAAGAGVAGAAGGGSGAATVFQCDLAAAHLELGRPEDALRAVEPFLARHRAAPAPRDHAALVADTLHGRILAALGRTGEARDVLTANAAVWRERYGPEHVHTLAAERALAALSAE</sequence>
<dbReference type="Proteomes" id="UP001500897">
    <property type="component" value="Unassembled WGS sequence"/>
</dbReference>
<gene>
    <name evidence="2" type="ORF">GCM10009759_69690</name>
</gene>
<dbReference type="InterPro" id="IPR053137">
    <property type="entry name" value="NLR-like"/>
</dbReference>
<dbReference type="EMBL" id="BAAANS010000074">
    <property type="protein sequence ID" value="GAA2120632.1"/>
    <property type="molecule type" value="Genomic_DNA"/>
</dbReference>
<dbReference type="PANTHER" id="PTHR46082:SF11">
    <property type="entry name" value="AAA+ ATPASE DOMAIN-CONTAINING PROTEIN-RELATED"/>
    <property type="match status" value="1"/>
</dbReference>
<evidence type="ECO:0008006" key="4">
    <source>
        <dbReference type="Google" id="ProtNLM"/>
    </source>
</evidence>
<dbReference type="InterPro" id="IPR011990">
    <property type="entry name" value="TPR-like_helical_dom_sf"/>
</dbReference>
<dbReference type="PANTHER" id="PTHR46082">
    <property type="entry name" value="ATP/GTP-BINDING PROTEIN-RELATED"/>
    <property type="match status" value="1"/>
</dbReference>
<proteinExistence type="predicted"/>
<feature type="region of interest" description="Disordered" evidence="1">
    <location>
        <begin position="1"/>
        <end position="43"/>
    </location>
</feature>
<dbReference type="Gene3D" id="1.25.40.10">
    <property type="entry name" value="Tetratricopeptide repeat domain"/>
    <property type="match status" value="3"/>
</dbReference>
<reference evidence="3" key="1">
    <citation type="journal article" date="2019" name="Int. J. Syst. Evol. Microbiol.">
        <title>The Global Catalogue of Microorganisms (GCM) 10K type strain sequencing project: providing services to taxonomists for standard genome sequencing and annotation.</title>
        <authorList>
            <consortium name="The Broad Institute Genomics Platform"/>
            <consortium name="The Broad Institute Genome Sequencing Center for Infectious Disease"/>
            <person name="Wu L."/>
            <person name="Ma J."/>
        </authorList>
    </citation>
    <scope>NUCLEOTIDE SEQUENCE [LARGE SCALE GENOMIC DNA]</scope>
    <source>
        <strain evidence="3">JCM 14559</strain>
    </source>
</reference>
<evidence type="ECO:0000256" key="1">
    <source>
        <dbReference type="SAM" id="MobiDB-lite"/>
    </source>
</evidence>
<dbReference type="Pfam" id="PF07721">
    <property type="entry name" value="TPR_4"/>
    <property type="match status" value="5"/>
</dbReference>
<accession>A0ABP5JS30</accession>
<protein>
    <recommendedName>
        <fullName evidence="4">Tetratricopeptide repeat protein</fullName>
    </recommendedName>
</protein>
<keyword evidence="3" id="KW-1185">Reference proteome</keyword>
<evidence type="ECO:0000313" key="2">
    <source>
        <dbReference type="EMBL" id="GAA2120632.1"/>
    </source>
</evidence>
<name>A0ABP5JS30_9ACTN</name>
<feature type="compositionally biased region" description="Basic and acidic residues" evidence="1">
    <location>
        <begin position="1"/>
        <end position="13"/>
    </location>
</feature>
<organism evidence="2 3">
    <name type="scientific">Kitasatospora saccharophila</name>
    <dbReference type="NCBI Taxonomy" id="407973"/>
    <lineage>
        <taxon>Bacteria</taxon>
        <taxon>Bacillati</taxon>
        <taxon>Actinomycetota</taxon>
        <taxon>Actinomycetes</taxon>
        <taxon>Kitasatosporales</taxon>
        <taxon>Streptomycetaceae</taxon>
        <taxon>Kitasatospora</taxon>
    </lineage>
</organism>
<feature type="compositionally biased region" description="Basic and acidic residues" evidence="1">
    <location>
        <begin position="22"/>
        <end position="40"/>
    </location>
</feature>
<evidence type="ECO:0000313" key="3">
    <source>
        <dbReference type="Proteomes" id="UP001500897"/>
    </source>
</evidence>
<comment type="caution">
    <text evidence="2">The sequence shown here is derived from an EMBL/GenBank/DDBJ whole genome shotgun (WGS) entry which is preliminary data.</text>
</comment>
<dbReference type="SUPFAM" id="SSF48452">
    <property type="entry name" value="TPR-like"/>
    <property type="match status" value="2"/>
</dbReference>